<keyword evidence="1" id="KW-0812">Transmembrane</keyword>
<evidence type="ECO:0000256" key="1">
    <source>
        <dbReference type="SAM" id="Phobius"/>
    </source>
</evidence>
<name>A0A0H3NR76_YERE1</name>
<feature type="transmembrane region" description="Helical" evidence="1">
    <location>
        <begin position="20"/>
        <end position="42"/>
    </location>
</feature>
<dbReference type="Pfam" id="PF07811">
    <property type="entry name" value="TadE"/>
    <property type="match status" value="1"/>
</dbReference>
<organism evidence="3 4">
    <name type="scientific">Yersinia enterocolitica subsp. palearctica serotype O:3 (strain DSM 13030 / CIP 106945 / Y11)</name>
    <dbReference type="NCBI Taxonomy" id="930944"/>
    <lineage>
        <taxon>Bacteria</taxon>
        <taxon>Pseudomonadati</taxon>
        <taxon>Pseudomonadota</taxon>
        <taxon>Gammaproteobacteria</taxon>
        <taxon>Enterobacterales</taxon>
        <taxon>Yersiniaceae</taxon>
        <taxon>Yersinia</taxon>
    </lineage>
</organism>
<keyword evidence="1" id="KW-1133">Transmembrane helix</keyword>
<dbReference type="InterPro" id="IPR012495">
    <property type="entry name" value="TadE-like_dom"/>
</dbReference>
<dbReference type="Proteomes" id="UP000008084">
    <property type="component" value="Chromosome"/>
</dbReference>
<proteinExistence type="predicted"/>
<gene>
    <name evidence="3" type="ordered locus">Y11_24681</name>
</gene>
<feature type="domain" description="TadE-like" evidence="2">
    <location>
        <begin position="14"/>
        <end position="54"/>
    </location>
</feature>
<keyword evidence="1" id="KW-0472">Membrane</keyword>
<dbReference type="EMBL" id="FR729477">
    <property type="protein sequence ID" value="CBY25713.1"/>
    <property type="molecule type" value="Genomic_DNA"/>
</dbReference>
<accession>A0A0H3NR76</accession>
<evidence type="ECO:0000313" key="3">
    <source>
        <dbReference type="EMBL" id="CBY25713.1"/>
    </source>
</evidence>
<reference evidence="3 4" key="1">
    <citation type="journal article" date="2011" name="J. Bacteriol.">
        <title>Complete genome sequence of Yersinia enterocolitica subsp. palearctica serogroup O:3.</title>
        <authorList>
            <person name="Batzilla J."/>
            <person name="Hoper D."/>
            <person name="Antonenka U."/>
            <person name="Heesemann J."/>
            <person name="Rakin A."/>
        </authorList>
    </citation>
    <scope>NUCLEOTIDE SEQUENCE [LARGE SCALE GENOMIC DNA]</scope>
    <source>
        <strain evidence="4">DSM 13030 / CIP 106945 / Y11</strain>
    </source>
</reference>
<dbReference type="RefSeq" id="WP_005160728.1">
    <property type="nucleotide sequence ID" value="NC_017564.1"/>
</dbReference>
<dbReference type="KEGG" id="yey:Y11_24681"/>
<dbReference type="GeneID" id="31410467"/>
<sequence>MNGNVITFFRSNNGSIAIEFLIVFTLFIFILLSSAEITRLLYISSNLDLAFSEAVKTAKNRNITDNRDYNTILRQRLIAQTGVFGAFIADSNIVTDVAFSNSINDIINNVQQDNNNLALAKYTVSYTYKAIFFPIPTIFANTLLRREVIFVQEH</sequence>
<dbReference type="AlphaFoldDB" id="A0A0H3NR76"/>
<evidence type="ECO:0000313" key="4">
    <source>
        <dbReference type="Proteomes" id="UP000008084"/>
    </source>
</evidence>
<dbReference type="HOGENOM" id="CLU_124819_1_0_6"/>
<protein>
    <submittedName>
        <fullName evidence="3">Flp pilus assembly membrane protein TadE</fullName>
    </submittedName>
</protein>
<evidence type="ECO:0000259" key="2">
    <source>
        <dbReference type="Pfam" id="PF07811"/>
    </source>
</evidence>
<dbReference type="PATRIC" id="fig|930944.6.peg.2449"/>